<evidence type="ECO:0000259" key="1">
    <source>
        <dbReference type="PROSITE" id="PS51186"/>
    </source>
</evidence>
<evidence type="ECO:0000313" key="3">
    <source>
        <dbReference type="Proteomes" id="UP000327013"/>
    </source>
</evidence>
<dbReference type="Proteomes" id="UP000327013">
    <property type="component" value="Unassembled WGS sequence"/>
</dbReference>
<dbReference type="Gene3D" id="3.40.630.30">
    <property type="match status" value="1"/>
</dbReference>
<dbReference type="CDD" id="cd04301">
    <property type="entry name" value="NAT_SF"/>
    <property type="match status" value="1"/>
</dbReference>
<keyword evidence="3" id="KW-1185">Reference proteome</keyword>
<name>A0A5N6L2H1_9ROSI</name>
<dbReference type="AlphaFoldDB" id="A0A5N6L2H1"/>
<dbReference type="InterPro" id="IPR016181">
    <property type="entry name" value="Acyl_CoA_acyltransferase"/>
</dbReference>
<dbReference type="InterPro" id="IPR000182">
    <property type="entry name" value="GNAT_dom"/>
</dbReference>
<reference evidence="2 3" key="1">
    <citation type="submission" date="2019-06" db="EMBL/GenBank/DDBJ databases">
        <title>A chromosomal-level reference genome of Carpinus fangiana (Coryloideae, Betulaceae).</title>
        <authorList>
            <person name="Yang X."/>
            <person name="Wang Z."/>
            <person name="Zhang L."/>
            <person name="Hao G."/>
            <person name="Liu J."/>
            <person name="Yang Y."/>
        </authorList>
    </citation>
    <scope>NUCLEOTIDE SEQUENCE [LARGE SCALE GENOMIC DNA]</scope>
    <source>
        <strain evidence="2">Cfa_2016G</strain>
        <tissue evidence="2">Leaf</tissue>
    </source>
</reference>
<dbReference type="PANTHER" id="PTHR42791:SF5">
    <property type="entry name" value="HYPOTHETICAL ACETYLTRANSFERASE (EUROFUNG)"/>
    <property type="match status" value="1"/>
</dbReference>
<dbReference type="OrthoDB" id="410198at2759"/>
<feature type="domain" description="N-acetyltransferase" evidence="1">
    <location>
        <begin position="86"/>
        <end position="218"/>
    </location>
</feature>
<protein>
    <recommendedName>
        <fullName evidence="1">N-acetyltransferase domain-containing protein</fullName>
    </recommendedName>
</protein>
<organism evidence="2 3">
    <name type="scientific">Carpinus fangiana</name>
    <dbReference type="NCBI Taxonomy" id="176857"/>
    <lineage>
        <taxon>Eukaryota</taxon>
        <taxon>Viridiplantae</taxon>
        <taxon>Streptophyta</taxon>
        <taxon>Embryophyta</taxon>
        <taxon>Tracheophyta</taxon>
        <taxon>Spermatophyta</taxon>
        <taxon>Magnoliopsida</taxon>
        <taxon>eudicotyledons</taxon>
        <taxon>Gunneridae</taxon>
        <taxon>Pentapetalae</taxon>
        <taxon>rosids</taxon>
        <taxon>fabids</taxon>
        <taxon>Fagales</taxon>
        <taxon>Betulaceae</taxon>
        <taxon>Carpinus</taxon>
    </lineage>
</organism>
<comment type="caution">
    <text evidence="2">The sequence shown here is derived from an EMBL/GenBank/DDBJ whole genome shotgun (WGS) entry which is preliminary data.</text>
</comment>
<accession>A0A5N6L2H1</accession>
<dbReference type="SUPFAM" id="SSF55729">
    <property type="entry name" value="Acyl-CoA N-acyltransferases (Nat)"/>
    <property type="match status" value="1"/>
</dbReference>
<dbReference type="GO" id="GO:0016747">
    <property type="term" value="F:acyltransferase activity, transferring groups other than amino-acyl groups"/>
    <property type="evidence" value="ECO:0007669"/>
    <property type="project" value="InterPro"/>
</dbReference>
<gene>
    <name evidence="2" type="ORF">FH972_025800</name>
</gene>
<dbReference type="PANTHER" id="PTHR42791">
    <property type="entry name" value="GNAT FAMILY ACETYLTRANSFERASE"/>
    <property type="match status" value="1"/>
</dbReference>
<dbReference type="PROSITE" id="PS51186">
    <property type="entry name" value="GNAT"/>
    <property type="match status" value="1"/>
</dbReference>
<sequence length="258" mass="29354">MTLLDLPPDLPQSVDPKLQLHKVTTREELDAIIPLEWATYHNPYRPEYQFLHPVFGPTPADRGAALAADRALVWGRHVANPASHWIYVTDSTTGDLLGATEWLFYDRNPFPQGPQRVTATWWPEGEGREFASELVTRLYRPRMAWCQRAFAALNATAVHPAHRRRGVGTLLMAWGVKRIDELGLDSLIEATDAGRALYERHGYRWMLTVTTDMAKQDASDEWRAYHSQLGNPSQHILWRPKGGDWDVDGPKAPWEVKA</sequence>
<evidence type="ECO:0000313" key="2">
    <source>
        <dbReference type="EMBL" id="KAB8596091.1"/>
    </source>
</evidence>
<dbReference type="EMBL" id="VIBQ01000070">
    <property type="protein sequence ID" value="KAB8596091.1"/>
    <property type="molecule type" value="Genomic_DNA"/>
</dbReference>
<dbReference type="InterPro" id="IPR052523">
    <property type="entry name" value="Trichothecene_AcTrans"/>
</dbReference>
<proteinExistence type="predicted"/>
<dbReference type="Pfam" id="PF13508">
    <property type="entry name" value="Acetyltransf_7"/>
    <property type="match status" value="1"/>
</dbReference>